<dbReference type="EMBL" id="JAGPYM010000003">
    <property type="protein sequence ID" value="KAH6897332.1"/>
    <property type="molecule type" value="Genomic_DNA"/>
</dbReference>
<protein>
    <submittedName>
        <fullName evidence="2">Uncharacterized protein</fullName>
    </submittedName>
</protein>
<name>A0A9P8WFD3_9HYPO</name>
<gene>
    <name evidence="2" type="ORF">B0T10DRAFT_455198</name>
</gene>
<evidence type="ECO:0000256" key="1">
    <source>
        <dbReference type="SAM" id="SignalP"/>
    </source>
</evidence>
<dbReference type="Proteomes" id="UP000777438">
    <property type="component" value="Unassembled WGS sequence"/>
</dbReference>
<keyword evidence="1" id="KW-0732">Signal</keyword>
<reference evidence="2 3" key="1">
    <citation type="journal article" date="2021" name="Nat. Commun.">
        <title>Genetic determinants of endophytism in the Arabidopsis root mycobiome.</title>
        <authorList>
            <person name="Mesny F."/>
            <person name="Miyauchi S."/>
            <person name="Thiergart T."/>
            <person name="Pickel B."/>
            <person name="Atanasova L."/>
            <person name="Karlsson M."/>
            <person name="Huettel B."/>
            <person name="Barry K.W."/>
            <person name="Haridas S."/>
            <person name="Chen C."/>
            <person name="Bauer D."/>
            <person name="Andreopoulos W."/>
            <person name="Pangilinan J."/>
            <person name="LaButti K."/>
            <person name="Riley R."/>
            <person name="Lipzen A."/>
            <person name="Clum A."/>
            <person name="Drula E."/>
            <person name="Henrissat B."/>
            <person name="Kohler A."/>
            <person name="Grigoriev I.V."/>
            <person name="Martin F.M."/>
            <person name="Hacquard S."/>
        </authorList>
    </citation>
    <scope>NUCLEOTIDE SEQUENCE [LARGE SCALE GENOMIC DNA]</scope>
    <source>
        <strain evidence="2 3">MPI-CAGE-CH-0241</strain>
    </source>
</reference>
<evidence type="ECO:0000313" key="2">
    <source>
        <dbReference type="EMBL" id="KAH6897332.1"/>
    </source>
</evidence>
<organism evidence="2 3">
    <name type="scientific">Thelonectria olida</name>
    <dbReference type="NCBI Taxonomy" id="1576542"/>
    <lineage>
        <taxon>Eukaryota</taxon>
        <taxon>Fungi</taxon>
        <taxon>Dikarya</taxon>
        <taxon>Ascomycota</taxon>
        <taxon>Pezizomycotina</taxon>
        <taxon>Sordariomycetes</taxon>
        <taxon>Hypocreomycetidae</taxon>
        <taxon>Hypocreales</taxon>
        <taxon>Nectriaceae</taxon>
        <taxon>Thelonectria</taxon>
    </lineage>
</organism>
<feature type="signal peptide" evidence="1">
    <location>
        <begin position="1"/>
        <end position="19"/>
    </location>
</feature>
<proteinExistence type="predicted"/>
<keyword evidence="3" id="KW-1185">Reference proteome</keyword>
<evidence type="ECO:0000313" key="3">
    <source>
        <dbReference type="Proteomes" id="UP000777438"/>
    </source>
</evidence>
<accession>A0A9P8WFD3</accession>
<dbReference type="OrthoDB" id="3542181at2759"/>
<comment type="caution">
    <text evidence="2">The sequence shown here is derived from an EMBL/GenBank/DDBJ whole genome shotgun (WGS) entry which is preliminary data.</text>
</comment>
<dbReference type="AlphaFoldDB" id="A0A9P8WFD3"/>
<sequence>MKVLHTLFALCLSTTTTTALPTTCTTEDVSHLTPSSSAIPAATPTALVQARQPQQSIPPYTAIVTAAPTQDEALASLGYYQTTYYECRTRDGHEHCGWHIPVRKLDSGVGRREVSAWHVVAAFGAVGWVVM</sequence>
<feature type="chain" id="PRO_5040204498" evidence="1">
    <location>
        <begin position="20"/>
        <end position="131"/>
    </location>
</feature>